<proteinExistence type="predicted"/>
<reference evidence="4 5" key="1">
    <citation type="submission" date="2023-11" db="EMBL/GenBank/DDBJ databases">
        <title>Dfirmibasis_genome.</title>
        <authorList>
            <person name="Edelbroek B."/>
            <person name="Kjellin J."/>
            <person name="Jerlstrom-Hultqvist J."/>
            <person name="Soderbom F."/>
        </authorList>
    </citation>
    <scope>NUCLEOTIDE SEQUENCE [LARGE SCALE GENOMIC DNA]</scope>
    <source>
        <strain evidence="4 5">TNS-C-14</strain>
    </source>
</reference>
<evidence type="ECO:0000256" key="1">
    <source>
        <dbReference type="ARBA" id="ARBA00023152"/>
    </source>
</evidence>
<dbReference type="InterPro" id="IPR029033">
    <property type="entry name" value="His_PPase_superfam"/>
</dbReference>
<dbReference type="EMBL" id="JAVFKY010000002">
    <property type="protein sequence ID" value="KAK5580080.1"/>
    <property type="molecule type" value="Genomic_DNA"/>
</dbReference>
<organism evidence="4 5">
    <name type="scientific">Dictyostelium firmibasis</name>
    <dbReference type="NCBI Taxonomy" id="79012"/>
    <lineage>
        <taxon>Eukaryota</taxon>
        <taxon>Amoebozoa</taxon>
        <taxon>Evosea</taxon>
        <taxon>Eumycetozoa</taxon>
        <taxon>Dictyostelia</taxon>
        <taxon>Dictyosteliales</taxon>
        <taxon>Dictyosteliaceae</taxon>
        <taxon>Dictyostelium</taxon>
    </lineage>
</organism>
<protein>
    <recommendedName>
        <fullName evidence="6">Phosphoglycerate mutase family protein</fullName>
    </recommendedName>
</protein>
<gene>
    <name evidence="4" type="ORF">RB653_000093</name>
</gene>
<dbReference type="GO" id="GO:0005737">
    <property type="term" value="C:cytoplasm"/>
    <property type="evidence" value="ECO:0007669"/>
    <property type="project" value="TreeGrafter"/>
</dbReference>
<accession>A0AAN7U6L4</accession>
<dbReference type="GO" id="GO:0016791">
    <property type="term" value="F:phosphatase activity"/>
    <property type="evidence" value="ECO:0007669"/>
    <property type="project" value="TreeGrafter"/>
</dbReference>
<evidence type="ECO:0000313" key="5">
    <source>
        <dbReference type="Proteomes" id="UP001344447"/>
    </source>
</evidence>
<evidence type="ECO:0000256" key="3">
    <source>
        <dbReference type="PIRSR" id="PIRSR613078-2"/>
    </source>
</evidence>
<dbReference type="SMART" id="SM00855">
    <property type="entry name" value="PGAM"/>
    <property type="match status" value="1"/>
</dbReference>
<dbReference type="InterPro" id="IPR001345">
    <property type="entry name" value="PG/BPGM_mutase_AS"/>
</dbReference>
<dbReference type="Gene3D" id="3.40.50.1240">
    <property type="entry name" value="Phosphoglycerate mutase-like"/>
    <property type="match status" value="1"/>
</dbReference>
<dbReference type="SUPFAM" id="SSF53254">
    <property type="entry name" value="Phosphoglycerate mutase-like"/>
    <property type="match status" value="1"/>
</dbReference>
<dbReference type="InterPro" id="IPR013078">
    <property type="entry name" value="His_Pase_superF_clade-1"/>
</dbReference>
<evidence type="ECO:0000313" key="4">
    <source>
        <dbReference type="EMBL" id="KAK5580080.1"/>
    </source>
</evidence>
<comment type="caution">
    <text evidence="4">The sequence shown here is derived from an EMBL/GenBank/DDBJ whole genome shotgun (WGS) entry which is preliminary data.</text>
</comment>
<keyword evidence="5" id="KW-1185">Reference proteome</keyword>
<feature type="binding site" evidence="3">
    <location>
        <position position="69"/>
    </location>
    <ligand>
        <name>substrate</name>
    </ligand>
</feature>
<dbReference type="PROSITE" id="PS00175">
    <property type="entry name" value="PG_MUTASE"/>
    <property type="match status" value="1"/>
</dbReference>
<dbReference type="AlphaFoldDB" id="A0AAN7U6L4"/>
<dbReference type="InterPro" id="IPR050275">
    <property type="entry name" value="PGM_Phosphatase"/>
</dbReference>
<feature type="binding site" evidence="3">
    <location>
        <begin position="14"/>
        <end position="21"/>
    </location>
    <ligand>
        <name>substrate</name>
    </ligand>
</feature>
<dbReference type="PANTHER" id="PTHR48100:SF1">
    <property type="entry name" value="HISTIDINE PHOSPHATASE FAMILY PROTEIN-RELATED"/>
    <property type="match status" value="1"/>
</dbReference>
<sequence length="235" mass="27567">MKSNKEFKEIFIIRHGESTFNEQYNELEDPYLFDARLTEFGEKQANQLSNNVRELLKDVELVITSPLTRALDTTKIGLLNLIKDKSIKCLVSPIHRELLTTSDDNGRIKSIIEKEYPEFDFSLINDERWWIPEIDDLFEIKSNLSIDINQYFKKSPFRESESLLLKRIEEFKKFLLTRSESIIAVVGHADFFYYLTQPQDLPMNNCQIIKFNLSLSDSKISNPIYLTDDNNQIIN</sequence>
<evidence type="ECO:0008006" key="6">
    <source>
        <dbReference type="Google" id="ProtNLM"/>
    </source>
</evidence>
<keyword evidence="1" id="KW-0324">Glycolysis</keyword>
<evidence type="ECO:0000256" key="2">
    <source>
        <dbReference type="ARBA" id="ARBA00023235"/>
    </source>
</evidence>
<dbReference type="PANTHER" id="PTHR48100">
    <property type="entry name" value="BROAD-SPECIFICITY PHOSPHATASE YOR283W-RELATED"/>
    <property type="match status" value="1"/>
</dbReference>
<keyword evidence="2" id="KW-0413">Isomerase</keyword>
<name>A0AAN7U6L4_9MYCE</name>
<dbReference type="CDD" id="cd07067">
    <property type="entry name" value="HP_PGM_like"/>
    <property type="match status" value="1"/>
</dbReference>
<dbReference type="Proteomes" id="UP001344447">
    <property type="component" value="Unassembled WGS sequence"/>
</dbReference>
<dbReference type="Pfam" id="PF00300">
    <property type="entry name" value="His_Phos_1"/>
    <property type="match status" value="1"/>
</dbReference>